<accession>A0A319DN98</accession>
<evidence type="ECO:0000259" key="6">
    <source>
        <dbReference type="PROSITE" id="PS50054"/>
    </source>
</evidence>
<feature type="compositionally biased region" description="Polar residues" evidence="5">
    <location>
        <begin position="544"/>
        <end position="558"/>
    </location>
</feature>
<organism evidence="8 9">
    <name type="scientific">Aspergillus ellipticus CBS 707.79</name>
    <dbReference type="NCBI Taxonomy" id="1448320"/>
    <lineage>
        <taxon>Eukaryota</taxon>
        <taxon>Fungi</taxon>
        <taxon>Dikarya</taxon>
        <taxon>Ascomycota</taxon>
        <taxon>Pezizomycotina</taxon>
        <taxon>Eurotiomycetes</taxon>
        <taxon>Eurotiomycetidae</taxon>
        <taxon>Eurotiales</taxon>
        <taxon>Aspergillaceae</taxon>
        <taxon>Aspergillus</taxon>
        <taxon>Aspergillus subgen. Circumdati</taxon>
    </lineage>
</organism>
<dbReference type="PROSITE" id="PS00383">
    <property type="entry name" value="TYR_PHOSPHATASE_1"/>
    <property type="match status" value="1"/>
</dbReference>
<dbReference type="PROSITE" id="PS50056">
    <property type="entry name" value="TYR_PHOSPHATASE_2"/>
    <property type="match status" value="1"/>
</dbReference>
<dbReference type="GO" id="GO:0005634">
    <property type="term" value="C:nucleus"/>
    <property type="evidence" value="ECO:0007669"/>
    <property type="project" value="TreeGrafter"/>
</dbReference>
<dbReference type="AlphaFoldDB" id="A0A319DN98"/>
<dbReference type="InterPro" id="IPR029021">
    <property type="entry name" value="Prot-tyrosine_phosphatase-like"/>
</dbReference>
<keyword evidence="9" id="KW-1185">Reference proteome</keyword>
<dbReference type="Proteomes" id="UP000247810">
    <property type="component" value="Unassembled WGS sequence"/>
</dbReference>
<name>A0A319DN98_9EURO</name>
<feature type="region of interest" description="Disordered" evidence="5">
    <location>
        <begin position="259"/>
        <end position="278"/>
    </location>
</feature>
<dbReference type="Gene3D" id="3.90.190.10">
    <property type="entry name" value="Protein tyrosine phosphatase superfamily"/>
    <property type="match status" value="1"/>
</dbReference>
<evidence type="ECO:0000313" key="8">
    <source>
        <dbReference type="EMBL" id="PYH95537.1"/>
    </source>
</evidence>
<dbReference type="PROSITE" id="PS50054">
    <property type="entry name" value="TYR_PHOSPHATASE_DUAL"/>
    <property type="match status" value="1"/>
</dbReference>
<dbReference type="GO" id="GO:0043409">
    <property type="term" value="P:negative regulation of MAPK cascade"/>
    <property type="evidence" value="ECO:0007669"/>
    <property type="project" value="TreeGrafter"/>
</dbReference>
<evidence type="ECO:0000256" key="2">
    <source>
        <dbReference type="ARBA" id="ARBA00013064"/>
    </source>
</evidence>
<reference evidence="8 9" key="1">
    <citation type="submission" date="2018-02" db="EMBL/GenBank/DDBJ databases">
        <title>The genomes of Aspergillus section Nigri reveals drivers in fungal speciation.</title>
        <authorList>
            <consortium name="DOE Joint Genome Institute"/>
            <person name="Vesth T.C."/>
            <person name="Nybo J."/>
            <person name="Theobald S."/>
            <person name="Brandl J."/>
            <person name="Frisvad J.C."/>
            <person name="Nielsen K.F."/>
            <person name="Lyhne E.K."/>
            <person name="Kogle M.E."/>
            <person name="Kuo A."/>
            <person name="Riley R."/>
            <person name="Clum A."/>
            <person name="Nolan M."/>
            <person name="Lipzen A."/>
            <person name="Salamov A."/>
            <person name="Henrissat B."/>
            <person name="Wiebenga A."/>
            <person name="De vries R.P."/>
            <person name="Grigoriev I.V."/>
            <person name="Mortensen U.H."/>
            <person name="Andersen M.R."/>
            <person name="Baker S.E."/>
        </authorList>
    </citation>
    <scope>NUCLEOTIDE SEQUENCE [LARGE SCALE GENOMIC DNA]</scope>
    <source>
        <strain evidence="8 9">CBS 707.79</strain>
    </source>
</reference>
<keyword evidence="3" id="KW-0378">Hydrolase</keyword>
<dbReference type="OrthoDB" id="426001at2759"/>
<proteinExistence type="inferred from homology"/>
<evidence type="ECO:0000256" key="5">
    <source>
        <dbReference type="SAM" id="MobiDB-lite"/>
    </source>
</evidence>
<feature type="compositionally biased region" description="Polar residues" evidence="5">
    <location>
        <begin position="124"/>
        <end position="136"/>
    </location>
</feature>
<feature type="compositionally biased region" description="Polar residues" evidence="5">
    <location>
        <begin position="171"/>
        <end position="183"/>
    </location>
</feature>
<dbReference type="EMBL" id="KZ825851">
    <property type="protein sequence ID" value="PYH95537.1"/>
    <property type="molecule type" value="Genomic_DNA"/>
</dbReference>
<sequence length="717" mass="77685">MMPVQTSSPLPDSFPSFMSVFGERLPEFADQEERTTIVKPLRVPTHVTINTSRRQLPFKHRESISSMTSGSTDSSPTTTISTFDPPSAVDTSPSSSPESPSSMPLSYPTFMPHTFKAECPPHSAVQSNTAKPSSDIPNLVRPDSPGRRARNLKNLSLRMPPPSHSSRPPIATSSVFGTTSQHLSAPPSPAHVPPKGMRRKPAGLTIRTPGFDRSFSSNISELVPPTPHALRHTESSPSLTSVFSPSFGPKGGMQLPRPMTHHGARRPSVASENNLSPLQTVVDEGSVAGGVLHELEEEDDHLDSRESTRRSERGYPNGPIQIYDSGVYLYLEPNAQEASQFDVVVNVAKEVANPFTSTSAGTGTGTVMSTLRNGLANPKRLSTGEPWTAISEVSFKSAFEYPPSEVSSPATPQHDSPGPEYVHVGWDHNSEILDDLFPLCELIDSRISEGKKVLVHCQLGASRSASLVIAYGLYKNRHLDFNSVYEIVKERSRWVSPNMSLIYQLTDFRSRLLRGSLSRAAPEEWFVGGPRRSSEPQPPQSGRTDASQVSTPGYTSGCSEAGQLSSNGLSQASLSSLSVPSTNQSTPLSTENLGFRPLTHKRSLSPRPLPFRQSSFTTGSTGGFVQPGPGALTWRPEGEPFSLAKTDVFMQDGSDGANSLFSPRTNGFMAAPLSRSISDCLEDDGPDGLQFRTQIADPRSPPPGTERLIMRNIDEFL</sequence>
<feature type="domain" description="Tyrosine-protein phosphatase" evidence="6">
    <location>
        <begin position="318"/>
        <end position="514"/>
    </location>
</feature>
<dbReference type="InterPro" id="IPR016130">
    <property type="entry name" value="Tyr_Pase_AS"/>
</dbReference>
<gene>
    <name evidence="8" type="ORF">BO71DRAFT_200292</name>
</gene>
<feature type="compositionally biased region" description="Low complexity" evidence="5">
    <location>
        <begin position="64"/>
        <end position="108"/>
    </location>
</feature>
<protein>
    <recommendedName>
        <fullName evidence="2">protein-tyrosine-phosphatase</fullName>
        <ecNumber evidence="2">3.1.3.48</ecNumber>
    </recommendedName>
</protein>
<evidence type="ECO:0000256" key="4">
    <source>
        <dbReference type="ARBA" id="ARBA00022912"/>
    </source>
</evidence>
<evidence type="ECO:0000313" key="9">
    <source>
        <dbReference type="Proteomes" id="UP000247810"/>
    </source>
</evidence>
<dbReference type="Pfam" id="PF00782">
    <property type="entry name" value="DSPc"/>
    <property type="match status" value="1"/>
</dbReference>
<dbReference type="GO" id="GO:0005829">
    <property type="term" value="C:cytosol"/>
    <property type="evidence" value="ECO:0007669"/>
    <property type="project" value="TreeGrafter"/>
</dbReference>
<keyword evidence="4" id="KW-0904">Protein phosphatase</keyword>
<dbReference type="PANTHER" id="PTHR10159:SF519">
    <property type="entry name" value="DUAL SPECIFICITY PROTEIN PHOSPHATASE MPK3"/>
    <property type="match status" value="1"/>
</dbReference>
<feature type="compositionally biased region" description="Basic and acidic residues" evidence="5">
    <location>
        <begin position="302"/>
        <end position="313"/>
    </location>
</feature>
<feature type="region of interest" description="Disordered" evidence="5">
    <location>
        <begin position="48"/>
        <end position="201"/>
    </location>
</feature>
<feature type="region of interest" description="Disordered" evidence="5">
    <location>
        <begin position="524"/>
        <end position="626"/>
    </location>
</feature>
<comment type="similarity">
    <text evidence="1">Belongs to the protein-tyrosine phosphatase family. Non-receptor class dual specificity subfamily.</text>
</comment>
<dbReference type="PANTHER" id="PTHR10159">
    <property type="entry name" value="DUAL SPECIFICITY PROTEIN PHOSPHATASE"/>
    <property type="match status" value="1"/>
</dbReference>
<evidence type="ECO:0000256" key="1">
    <source>
        <dbReference type="ARBA" id="ARBA00008601"/>
    </source>
</evidence>
<dbReference type="InterPro" id="IPR000340">
    <property type="entry name" value="Dual-sp_phosphatase_cat-dom"/>
</dbReference>
<feature type="domain" description="Tyrosine specific protein phosphatases" evidence="7">
    <location>
        <begin position="434"/>
        <end position="491"/>
    </location>
</feature>
<dbReference type="GO" id="GO:0033550">
    <property type="term" value="F:MAP kinase tyrosine phosphatase activity"/>
    <property type="evidence" value="ECO:0007669"/>
    <property type="project" value="TreeGrafter"/>
</dbReference>
<dbReference type="STRING" id="1448320.A0A319DN98"/>
<evidence type="ECO:0000259" key="7">
    <source>
        <dbReference type="PROSITE" id="PS50056"/>
    </source>
</evidence>
<dbReference type="VEuPathDB" id="FungiDB:BO71DRAFT_200292"/>
<feature type="compositionally biased region" description="Low complexity" evidence="5">
    <location>
        <begin position="563"/>
        <end position="585"/>
    </location>
</feature>
<feature type="region of interest" description="Disordered" evidence="5">
    <location>
        <begin position="294"/>
        <end position="318"/>
    </location>
</feature>
<dbReference type="SUPFAM" id="SSF52799">
    <property type="entry name" value="(Phosphotyrosine protein) phosphatases II"/>
    <property type="match status" value="1"/>
</dbReference>
<dbReference type="InterPro" id="IPR000387">
    <property type="entry name" value="Tyr_Pase_dom"/>
</dbReference>
<dbReference type="CDD" id="cd14521">
    <property type="entry name" value="DSP_fungal_SDP1-like"/>
    <property type="match status" value="1"/>
</dbReference>
<dbReference type="GO" id="GO:0017017">
    <property type="term" value="F:MAP kinase tyrosine/serine/threonine phosphatase activity"/>
    <property type="evidence" value="ECO:0007669"/>
    <property type="project" value="TreeGrafter"/>
</dbReference>
<dbReference type="InterPro" id="IPR020422">
    <property type="entry name" value="TYR_PHOSPHATASE_DUAL_dom"/>
</dbReference>
<evidence type="ECO:0000256" key="3">
    <source>
        <dbReference type="ARBA" id="ARBA00022801"/>
    </source>
</evidence>
<dbReference type="SMART" id="SM00195">
    <property type="entry name" value="DSPc"/>
    <property type="match status" value="1"/>
</dbReference>
<dbReference type="EC" id="3.1.3.48" evidence="2"/>
<dbReference type="GO" id="GO:0008330">
    <property type="term" value="F:protein tyrosine/threonine phosphatase activity"/>
    <property type="evidence" value="ECO:0007669"/>
    <property type="project" value="TreeGrafter"/>
</dbReference>